<feature type="region of interest" description="Disordered" evidence="1">
    <location>
        <begin position="157"/>
        <end position="241"/>
    </location>
</feature>
<protein>
    <submittedName>
        <fullName evidence="2">Uncharacterized protein</fullName>
    </submittedName>
</protein>
<feature type="compositionally biased region" description="Acidic residues" evidence="1">
    <location>
        <begin position="219"/>
        <end position="229"/>
    </location>
</feature>
<dbReference type="EMBL" id="JAACFV010000004">
    <property type="protein sequence ID" value="KAF7513640.1"/>
    <property type="molecule type" value="Genomic_DNA"/>
</dbReference>
<evidence type="ECO:0000313" key="2">
    <source>
        <dbReference type="EMBL" id="KAF7513640.1"/>
    </source>
</evidence>
<feature type="compositionally biased region" description="Acidic residues" evidence="1">
    <location>
        <begin position="171"/>
        <end position="182"/>
    </location>
</feature>
<accession>A0A8H7E9M6</accession>
<sequence length="241" mass="26503">MSSNRQVSPTPLNTTSAEIVQPWCQRCVRRMEREPEKVFWCKMEGGNKKCTYCQSKKHDCVPSPLGLADQIIRVRRAAREARAGRVDMEYVKDRAKTLSNQLKNSAGLAAHSLPNLQAHPHKRARPGAGPDLSGIETGLALLTQAVRMNTEVHAQSSNISLPPWPDHVGGMEEEVDPPEEAEQMQIDAAEIAEQNKQLDEQLNPAPALDKDGNVVGGAAEDDEEEEEEVEVRGSLSPSPEI</sequence>
<evidence type="ECO:0000256" key="1">
    <source>
        <dbReference type="SAM" id="MobiDB-lite"/>
    </source>
</evidence>
<comment type="caution">
    <text evidence="2">The sequence shown here is derived from an EMBL/GenBank/DDBJ whole genome shotgun (WGS) entry which is preliminary data.</text>
</comment>
<dbReference type="AlphaFoldDB" id="A0A8H7E9M6"/>
<dbReference type="Proteomes" id="UP000606974">
    <property type="component" value="Unassembled WGS sequence"/>
</dbReference>
<gene>
    <name evidence="2" type="ORF">GJ744_007691</name>
</gene>
<keyword evidence="3" id="KW-1185">Reference proteome</keyword>
<evidence type="ECO:0000313" key="3">
    <source>
        <dbReference type="Proteomes" id="UP000606974"/>
    </source>
</evidence>
<dbReference type="OrthoDB" id="4550545at2759"/>
<organism evidence="2 3">
    <name type="scientific">Endocarpon pusillum</name>
    <dbReference type="NCBI Taxonomy" id="364733"/>
    <lineage>
        <taxon>Eukaryota</taxon>
        <taxon>Fungi</taxon>
        <taxon>Dikarya</taxon>
        <taxon>Ascomycota</taxon>
        <taxon>Pezizomycotina</taxon>
        <taxon>Eurotiomycetes</taxon>
        <taxon>Chaetothyriomycetidae</taxon>
        <taxon>Verrucariales</taxon>
        <taxon>Verrucariaceae</taxon>
        <taxon>Endocarpon</taxon>
    </lineage>
</organism>
<name>A0A8H7E9M6_9EURO</name>
<proteinExistence type="predicted"/>
<reference evidence="2" key="1">
    <citation type="submission" date="2020-02" db="EMBL/GenBank/DDBJ databases">
        <authorList>
            <person name="Palmer J.M."/>
        </authorList>
    </citation>
    <scope>NUCLEOTIDE SEQUENCE</scope>
    <source>
        <strain evidence="2">EPUS1.4</strain>
        <tissue evidence="2">Thallus</tissue>
    </source>
</reference>